<name>A0AAD0YGH0_9FLAO</name>
<keyword evidence="5" id="KW-1185">Reference proteome</keyword>
<protein>
    <recommendedName>
        <fullName evidence="6">GLPGLI family protein</fullName>
    </recommendedName>
</protein>
<sequence length="253" mass="29898">MKYFIRLILLCFSIALFSQEPYNPKYIFPKTLTIDSLQRTEDINLFYLKPVQYIGNFQKEISLEYADSDRYSKILENNYKSKNYKDLNREFMTRKYENISIFVDTTQRTPLKKTDLDTLKISPEEYNAKMDSLYYGKQITHPIPYISTYYDGFPVTIHNFGNKESIIGFGNNVVLELEALDKENKWQKIYPYRYYGCGTGIHFFVLKPGEIATVFEPRLSGDFHTRLRYRIGNIVSNLFEGNINYQYIGTKAY</sequence>
<feature type="signal peptide" evidence="1">
    <location>
        <begin position="1"/>
        <end position="18"/>
    </location>
</feature>
<organism evidence="2 4">
    <name type="scientific">Chryseobacterium shandongense</name>
    <dbReference type="NCBI Taxonomy" id="1493872"/>
    <lineage>
        <taxon>Bacteria</taxon>
        <taxon>Pseudomonadati</taxon>
        <taxon>Bacteroidota</taxon>
        <taxon>Flavobacteriia</taxon>
        <taxon>Flavobacteriales</taxon>
        <taxon>Weeksellaceae</taxon>
        <taxon>Chryseobacterium group</taxon>
        <taxon>Chryseobacterium</taxon>
    </lineage>
</organism>
<accession>A0AAD0YGH0</accession>
<gene>
    <name evidence="2" type="ORF">EG349_15530</name>
    <name evidence="3" type="ORF">EG353_14315</name>
</gene>
<evidence type="ECO:0000313" key="2">
    <source>
        <dbReference type="EMBL" id="AZA88104.1"/>
    </source>
</evidence>
<dbReference type="RefSeq" id="WP_123855032.1">
    <property type="nucleotide sequence ID" value="NZ_CP033912.1"/>
</dbReference>
<keyword evidence="1" id="KW-0732">Signal</keyword>
<reference evidence="4 5" key="1">
    <citation type="submission" date="2018-11" db="EMBL/GenBank/DDBJ databases">
        <title>Proposal to divide the Flavobacteriaceae and reorganize its genera based on Amino Acid Identity values calculated from whole genome sequences.</title>
        <authorList>
            <person name="Nicholson A.C."/>
            <person name="Gulvik C.A."/>
            <person name="Whitney A.M."/>
            <person name="Humrighouse B.W."/>
            <person name="Bell M."/>
            <person name="Holmes B."/>
            <person name="Steigerwalt A.G."/>
            <person name="Villarma A."/>
            <person name="Sheth M."/>
            <person name="Batra D."/>
            <person name="Pryor J."/>
            <person name="Bernardet J.-F."/>
            <person name="Hugo C."/>
            <person name="Kampfer P."/>
            <person name="Newman J."/>
            <person name="McQuiston J.R."/>
        </authorList>
    </citation>
    <scope>NUCLEOTIDE SEQUENCE [LARGE SCALE GENOMIC DNA]</scope>
    <source>
        <strain evidence="2 4">G0207</strain>
        <strain evidence="3 5">H5143</strain>
    </source>
</reference>
<evidence type="ECO:0008006" key="6">
    <source>
        <dbReference type="Google" id="ProtNLM"/>
    </source>
</evidence>
<dbReference type="AlphaFoldDB" id="A0AAD0YGH0"/>
<dbReference type="Proteomes" id="UP000281741">
    <property type="component" value="Chromosome"/>
</dbReference>
<evidence type="ECO:0000313" key="4">
    <source>
        <dbReference type="Proteomes" id="UP000274073"/>
    </source>
</evidence>
<dbReference type="Proteomes" id="UP000274073">
    <property type="component" value="Chromosome"/>
</dbReference>
<dbReference type="EMBL" id="CP033915">
    <property type="protein sequence ID" value="AZA88104.1"/>
    <property type="molecule type" value="Genomic_DNA"/>
</dbReference>
<proteinExistence type="predicted"/>
<feature type="chain" id="PRO_5042200025" description="GLPGLI family protein" evidence="1">
    <location>
        <begin position="19"/>
        <end position="253"/>
    </location>
</feature>
<evidence type="ECO:0000256" key="1">
    <source>
        <dbReference type="SAM" id="SignalP"/>
    </source>
</evidence>
<evidence type="ECO:0000313" key="3">
    <source>
        <dbReference type="EMBL" id="AZA96665.1"/>
    </source>
</evidence>
<dbReference type="EMBL" id="CP033912">
    <property type="protein sequence ID" value="AZA96665.1"/>
    <property type="molecule type" value="Genomic_DNA"/>
</dbReference>
<evidence type="ECO:0000313" key="5">
    <source>
        <dbReference type="Proteomes" id="UP000281741"/>
    </source>
</evidence>